<name>A0A150M9Z5_9BACI</name>
<protein>
    <submittedName>
        <fullName evidence="1">Uncharacterized protein</fullName>
    </submittedName>
</protein>
<dbReference type="Proteomes" id="UP000075683">
    <property type="component" value="Unassembled WGS sequence"/>
</dbReference>
<sequence>MEKIQSAIRYVQHHGKNVQHLSLIRRRIDQHPNRNVDYLKKIVQHRSSLSDIRDNLSDI</sequence>
<organism evidence="1 2">
    <name type="scientific">Caldibacillus debilis</name>
    <dbReference type="NCBI Taxonomy" id="301148"/>
    <lineage>
        <taxon>Bacteria</taxon>
        <taxon>Bacillati</taxon>
        <taxon>Bacillota</taxon>
        <taxon>Bacilli</taxon>
        <taxon>Bacillales</taxon>
        <taxon>Bacillaceae</taxon>
        <taxon>Caldibacillus</taxon>
    </lineage>
</organism>
<dbReference type="AlphaFoldDB" id="A0A150M9Z5"/>
<evidence type="ECO:0000313" key="1">
    <source>
        <dbReference type="EMBL" id="KYD21221.1"/>
    </source>
</evidence>
<dbReference type="EMBL" id="LQYT01000021">
    <property type="protein sequence ID" value="KYD21221.1"/>
    <property type="molecule type" value="Genomic_DNA"/>
</dbReference>
<proteinExistence type="predicted"/>
<reference evidence="1 2" key="1">
    <citation type="submission" date="2016-01" db="EMBL/GenBank/DDBJ databases">
        <title>Draft Genome Sequences of Seven Thermophilic Sporeformers Isolated from Foods.</title>
        <authorList>
            <person name="Berendsen E.M."/>
            <person name="Wells-Bennik M.H."/>
            <person name="Krawcyk A.O."/>
            <person name="De Jong A."/>
            <person name="Holsappel S."/>
            <person name="Eijlander R.T."/>
            <person name="Kuipers O.P."/>
        </authorList>
    </citation>
    <scope>NUCLEOTIDE SEQUENCE [LARGE SCALE GENOMIC DNA]</scope>
    <source>
        <strain evidence="1 2">B4135</strain>
    </source>
</reference>
<comment type="caution">
    <text evidence="1">The sequence shown here is derived from an EMBL/GenBank/DDBJ whole genome shotgun (WGS) entry which is preliminary data.</text>
</comment>
<evidence type="ECO:0000313" key="2">
    <source>
        <dbReference type="Proteomes" id="UP000075683"/>
    </source>
</evidence>
<gene>
    <name evidence="1" type="ORF">B4135_0556</name>
</gene>
<dbReference type="STRING" id="301148.B4135_0556"/>
<accession>A0A150M9Z5</accession>